<dbReference type="AlphaFoldDB" id="A0AAV2NDK8"/>
<proteinExistence type="predicted"/>
<sequence length="71" mass="8397">MTCLCEARRLYLACNDPDFLTERAKHHGNDIEKIKSVYRYIDAFRYVRRMLPAVLNMERVVILVSRLGQHS</sequence>
<dbReference type="Proteomes" id="UP001497644">
    <property type="component" value="Chromosome 14"/>
</dbReference>
<protein>
    <submittedName>
        <fullName evidence="1">Uncharacterized protein</fullName>
    </submittedName>
</protein>
<organism evidence="1 2">
    <name type="scientific">Lasius platythorax</name>
    <dbReference type="NCBI Taxonomy" id="488582"/>
    <lineage>
        <taxon>Eukaryota</taxon>
        <taxon>Metazoa</taxon>
        <taxon>Ecdysozoa</taxon>
        <taxon>Arthropoda</taxon>
        <taxon>Hexapoda</taxon>
        <taxon>Insecta</taxon>
        <taxon>Pterygota</taxon>
        <taxon>Neoptera</taxon>
        <taxon>Endopterygota</taxon>
        <taxon>Hymenoptera</taxon>
        <taxon>Apocrita</taxon>
        <taxon>Aculeata</taxon>
        <taxon>Formicoidea</taxon>
        <taxon>Formicidae</taxon>
        <taxon>Formicinae</taxon>
        <taxon>Lasius</taxon>
        <taxon>Lasius</taxon>
    </lineage>
</organism>
<keyword evidence="2" id="KW-1185">Reference proteome</keyword>
<reference evidence="1" key="1">
    <citation type="submission" date="2024-04" db="EMBL/GenBank/DDBJ databases">
        <authorList>
            <consortium name="Molecular Ecology Group"/>
        </authorList>
    </citation>
    <scope>NUCLEOTIDE SEQUENCE</scope>
</reference>
<gene>
    <name evidence="1" type="ORF">LPLAT_LOCUS4182</name>
</gene>
<name>A0AAV2NDK8_9HYME</name>
<evidence type="ECO:0000313" key="2">
    <source>
        <dbReference type="Proteomes" id="UP001497644"/>
    </source>
</evidence>
<evidence type="ECO:0000313" key="1">
    <source>
        <dbReference type="EMBL" id="CAL1678295.1"/>
    </source>
</evidence>
<dbReference type="EMBL" id="OZ034837">
    <property type="protein sequence ID" value="CAL1678295.1"/>
    <property type="molecule type" value="Genomic_DNA"/>
</dbReference>
<accession>A0AAV2NDK8</accession>